<gene>
    <name evidence="9" type="ORF">L203_103611</name>
</gene>
<feature type="transmembrane region" description="Helical" evidence="8">
    <location>
        <begin position="360"/>
        <end position="378"/>
    </location>
</feature>
<dbReference type="Pfam" id="PF03062">
    <property type="entry name" value="MBOAT"/>
    <property type="match status" value="1"/>
</dbReference>
<dbReference type="PANTHER" id="PTHR13906:SF4">
    <property type="entry name" value="LYSOPHOSPHOLIPID ACYLTRANSFERASE 6"/>
    <property type="match status" value="1"/>
</dbReference>
<feature type="transmembrane region" description="Helical" evidence="8">
    <location>
        <begin position="46"/>
        <end position="66"/>
    </location>
</feature>
<organism evidence="9 10">
    <name type="scientific">Cryptococcus depauperatus CBS 7841</name>
    <dbReference type="NCBI Taxonomy" id="1295531"/>
    <lineage>
        <taxon>Eukaryota</taxon>
        <taxon>Fungi</taxon>
        <taxon>Dikarya</taxon>
        <taxon>Basidiomycota</taxon>
        <taxon>Agaricomycotina</taxon>
        <taxon>Tremellomycetes</taxon>
        <taxon>Tremellales</taxon>
        <taxon>Cryptococcaceae</taxon>
        <taxon>Cryptococcus</taxon>
    </lineage>
</organism>
<evidence type="ECO:0000256" key="5">
    <source>
        <dbReference type="ARBA" id="ARBA00023136"/>
    </source>
</evidence>
<dbReference type="InterPro" id="IPR004299">
    <property type="entry name" value="MBOAT_fam"/>
</dbReference>
<evidence type="ECO:0000313" key="10">
    <source>
        <dbReference type="Proteomes" id="UP000094043"/>
    </source>
</evidence>
<evidence type="ECO:0000256" key="3">
    <source>
        <dbReference type="ARBA" id="ARBA00022692"/>
    </source>
</evidence>
<protein>
    <recommendedName>
        <fullName evidence="11">Lysophospholipid acyltransferase</fullName>
    </recommendedName>
</protein>
<evidence type="ECO:0000256" key="1">
    <source>
        <dbReference type="ARBA" id="ARBA00004141"/>
    </source>
</evidence>
<evidence type="ECO:0000256" key="6">
    <source>
        <dbReference type="ARBA" id="ARBA00023315"/>
    </source>
</evidence>
<accession>A0AAJ8JTY8</accession>
<feature type="region of interest" description="Disordered" evidence="7">
    <location>
        <begin position="424"/>
        <end position="455"/>
    </location>
</feature>
<dbReference type="GO" id="GO:0003841">
    <property type="term" value="F:1-acylglycerol-3-phosphate O-acyltransferase activity"/>
    <property type="evidence" value="ECO:0007669"/>
    <property type="project" value="TreeGrafter"/>
</dbReference>
<dbReference type="PANTHER" id="PTHR13906">
    <property type="entry name" value="PORCUPINE"/>
    <property type="match status" value="1"/>
</dbReference>
<evidence type="ECO:0000256" key="4">
    <source>
        <dbReference type="ARBA" id="ARBA00022989"/>
    </source>
</evidence>
<dbReference type="AlphaFoldDB" id="A0AAJ8JTY8"/>
<keyword evidence="2" id="KW-0808">Transferase</keyword>
<dbReference type="GO" id="GO:0005783">
    <property type="term" value="C:endoplasmic reticulum"/>
    <property type="evidence" value="ECO:0007669"/>
    <property type="project" value="TreeGrafter"/>
</dbReference>
<keyword evidence="4 8" id="KW-1133">Transmembrane helix</keyword>
<dbReference type="GO" id="GO:0046474">
    <property type="term" value="P:glycerophospholipid biosynthetic process"/>
    <property type="evidence" value="ECO:0007669"/>
    <property type="project" value="TreeGrafter"/>
</dbReference>
<keyword evidence="10" id="KW-1185">Reference proteome</keyword>
<evidence type="ECO:0000256" key="8">
    <source>
        <dbReference type="SAM" id="Phobius"/>
    </source>
</evidence>
<reference evidence="9" key="3">
    <citation type="submission" date="2024-01" db="EMBL/GenBank/DDBJ databases">
        <authorList>
            <person name="Coelho M.A."/>
            <person name="David-Palma M."/>
            <person name="Shea T."/>
            <person name="Sun S."/>
            <person name="Cuomo C.A."/>
            <person name="Heitman J."/>
        </authorList>
    </citation>
    <scope>NUCLEOTIDE SEQUENCE</scope>
    <source>
        <strain evidence="9">CBS 7841</strain>
    </source>
</reference>
<evidence type="ECO:0008006" key="11">
    <source>
        <dbReference type="Google" id="ProtNLM"/>
    </source>
</evidence>
<feature type="transmembrane region" description="Helical" evidence="8">
    <location>
        <begin position="398"/>
        <end position="419"/>
    </location>
</feature>
<dbReference type="RefSeq" id="XP_066069102.1">
    <property type="nucleotide sequence ID" value="XM_066213005.1"/>
</dbReference>
<reference evidence="9" key="1">
    <citation type="submission" date="2016-06" db="EMBL/GenBank/DDBJ databases">
        <authorList>
            <person name="Cuomo C."/>
            <person name="Litvintseva A."/>
            <person name="Heitman J."/>
            <person name="Chen Y."/>
            <person name="Sun S."/>
            <person name="Springer D."/>
            <person name="Dromer F."/>
            <person name="Young S."/>
            <person name="Zeng Q."/>
            <person name="Chapman S."/>
            <person name="Gujja S."/>
            <person name="Saif S."/>
            <person name="Birren B."/>
        </authorList>
    </citation>
    <scope>NUCLEOTIDE SEQUENCE</scope>
    <source>
        <strain evidence="9">CBS 7841</strain>
    </source>
</reference>
<sequence>MFWDPVFAMASRAVGAPPDQLKLIFSLLISYPLGSLFIRLPPSKPWISHVFSLTISTIFLVPLLGLGKGMLHLLLSSLGTFCVCDESFALQELDVFQKETRLVTTPDFLAFLGYCFFFPGLLVGPSFDYVTYDALVHHRLYHNAPPGASIEQAKATKRRIPYGRKRVAYLHLVVGLCFLGIYATYGDKFDYSRVLSPSWNGWSWLERFGFVQMAGLLARTKYYAVWSLSEGACILTGIGFNGYDAKTGRTLWNRVRNINIRAIEAAGSFKMLFDSWNCRTNVWLKDAVYKRLTKKGRKPGTRESMATFLTSAFWHGIDPGYYLAFIMGGIFSSLGRQFHRFVRPYFLPTDGNAQTSFAKCIYDVLGWFVVVSSINYLVAPFLLLDLNNSLSAWSRMGWYGHIVAGLGVAFMSLGGRKMLKNGLDNRKSRIPPSLKVSPPSPPAETAATLYPEDESDTKDLRWVKEALDSPSDSVDGEGVGMGVAISDHGILDPLFDSGDTPGVTPGQTPKSMPGTTYDADKVNPLQI</sequence>
<evidence type="ECO:0000256" key="7">
    <source>
        <dbReference type="SAM" id="MobiDB-lite"/>
    </source>
</evidence>
<dbReference type="EMBL" id="CP143787">
    <property type="protein sequence ID" value="WVN88402.1"/>
    <property type="molecule type" value="Genomic_DNA"/>
</dbReference>
<feature type="compositionally biased region" description="Polar residues" evidence="7">
    <location>
        <begin position="505"/>
        <end position="514"/>
    </location>
</feature>
<dbReference type="GO" id="GO:0016020">
    <property type="term" value="C:membrane"/>
    <property type="evidence" value="ECO:0007669"/>
    <property type="project" value="UniProtKB-SubCell"/>
</dbReference>
<dbReference type="GeneID" id="91087822"/>
<reference evidence="9" key="2">
    <citation type="journal article" date="2022" name="Elife">
        <title>Obligate sexual reproduction of a homothallic fungus closely related to the Cryptococcus pathogenic species complex.</title>
        <authorList>
            <person name="Passer A.R."/>
            <person name="Clancey S.A."/>
            <person name="Shea T."/>
            <person name="David-Palma M."/>
            <person name="Averette A.F."/>
            <person name="Boekhout T."/>
            <person name="Porcel B.M."/>
            <person name="Nowrousian M."/>
            <person name="Cuomo C.A."/>
            <person name="Sun S."/>
            <person name="Heitman J."/>
            <person name="Coelho M.A."/>
        </authorList>
    </citation>
    <scope>NUCLEOTIDE SEQUENCE</scope>
    <source>
        <strain evidence="9">CBS 7841</strain>
    </source>
</reference>
<feature type="region of interest" description="Disordered" evidence="7">
    <location>
        <begin position="494"/>
        <end position="527"/>
    </location>
</feature>
<feature type="transmembrane region" description="Helical" evidence="8">
    <location>
        <begin position="320"/>
        <end position="339"/>
    </location>
</feature>
<feature type="transmembrane region" description="Helical" evidence="8">
    <location>
        <begin position="21"/>
        <end position="40"/>
    </location>
</feature>
<comment type="subcellular location">
    <subcellularLocation>
        <location evidence="1">Membrane</location>
        <topology evidence="1">Multi-pass membrane protein</topology>
    </subcellularLocation>
</comment>
<keyword evidence="5 8" id="KW-0472">Membrane</keyword>
<proteinExistence type="predicted"/>
<dbReference type="Proteomes" id="UP000094043">
    <property type="component" value="Chromosome 4"/>
</dbReference>
<feature type="transmembrane region" description="Helical" evidence="8">
    <location>
        <begin position="167"/>
        <end position="185"/>
    </location>
</feature>
<evidence type="ECO:0000256" key="2">
    <source>
        <dbReference type="ARBA" id="ARBA00022679"/>
    </source>
</evidence>
<keyword evidence="6" id="KW-0012">Acyltransferase</keyword>
<evidence type="ECO:0000313" key="9">
    <source>
        <dbReference type="EMBL" id="WVN88402.1"/>
    </source>
</evidence>
<keyword evidence="3 8" id="KW-0812">Transmembrane</keyword>
<dbReference type="KEGG" id="cdep:91087822"/>
<dbReference type="InterPro" id="IPR049941">
    <property type="entry name" value="LPLAT_7/PORCN-like"/>
</dbReference>
<dbReference type="GO" id="GO:0030258">
    <property type="term" value="P:lipid modification"/>
    <property type="evidence" value="ECO:0007669"/>
    <property type="project" value="TreeGrafter"/>
</dbReference>
<dbReference type="GO" id="GO:0047184">
    <property type="term" value="F:1-acylglycerophosphocholine O-acyltransferase activity"/>
    <property type="evidence" value="ECO:0007669"/>
    <property type="project" value="TreeGrafter"/>
</dbReference>
<name>A0AAJ8JTY8_9TREE</name>